<dbReference type="PANTHER" id="PTHR30572:SF18">
    <property type="entry name" value="ABC-TYPE MACROLIDE FAMILY EXPORT SYSTEM PERMEASE COMPONENT 2"/>
    <property type="match status" value="1"/>
</dbReference>
<evidence type="ECO:0000313" key="9">
    <source>
        <dbReference type="EMBL" id="GAH85615.1"/>
    </source>
</evidence>
<evidence type="ECO:0000256" key="2">
    <source>
        <dbReference type="ARBA" id="ARBA00022475"/>
    </source>
</evidence>
<keyword evidence="4 6" id="KW-1133">Transmembrane helix</keyword>
<dbReference type="Pfam" id="PF12704">
    <property type="entry name" value="MacB_PCD"/>
    <property type="match status" value="1"/>
</dbReference>
<proteinExistence type="predicted"/>
<accession>X1JW25</accession>
<evidence type="ECO:0000256" key="5">
    <source>
        <dbReference type="ARBA" id="ARBA00023136"/>
    </source>
</evidence>
<evidence type="ECO:0000259" key="8">
    <source>
        <dbReference type="Pfam" id="PF12704"/>
    </source>
</evidence>
<keyword evidence="2" id="KW-1003">Cell membrane</keyword>
<evidence type="ECO:0008006" key="10">
    <source>
        <dbReference type="Google" id="ProtNLM"/>
    </source>
</evidence>
<dbReference type="EMBL" id="BARU01038526">
    <property type="protein sequence ID" value="GAH85615.1"/>
    <property type="molecule type" value="Genomic_DNA"/>
</dbReference>
<evidence type="ECO:0000259" key="7">
    <source>
        <dbReference type="Pfam" id="PF02687"/>
    </source>
</evidence>
<dbReference type="InterPro" id="IPR025857">
    <property type="entry name" value="MacB_PCD"/>
</dbReference>
<sequence>YDWEGREEGQEADIILNLVDYDFIPMLDLELVEGRNFSKEYSTDATQAYILNEEAIKEMGMQDPLGKQFSYGKRKGTIIGVLKNAHFRSLHVEIEPHVFFFLNDVSEATQYGVVLIKIDGNKTEEALAKIQGVWKNINPISPFEYHFLDQKYDSLYSKEKKIGTILNAFTLFAIVISCLGLFGLASFLTERRTSEIGIRKVLGASESGIVFLLSKQFTKWVLIANLFAWPAAYFVMNEWLKSFA</sequence>
<gene>
    <name evidence="9" type="ORF">S03H2_59867</name>
</gene>
<organism evidence="9">
    <name type="scientific">marine sediment metagenome</name>
    <dbReference type="NCBI Taxonomy" id="412755"/>
    <lineage>
        <taxon>unclassified sequences</taxon>
        <taxon>metagenomes</taxon>
        <taxon>ecological metagenomes</taxon>
    </lineage>
</organism>
<protein>
    <recommendedName>
        <fullName evidence="10">ABC3 transporter permease protein domain-containing protein</fullName>
    </recommendedName>
</protein>
<dbReference type="InterPro" id="IPR003838">
    <property type="entry name" value="ABC3_permease_C"/>
</dbReference>
<keyword evidence="3 6" id="KW-0812">Transmembrane</keyword>
<name>X1JW25_9ZZZZ</name>
<dbReference type="GO" id="GO:0005886">
    <property type="term" value="C:plasma membrane"/>
    <property type="evidence" value="ECO:0007669"/>
    <property type="project" value="UniProtKB-SubCell"/>
</dbReference>
<reference evidence="9" key="1">
    <citation type="journal article" date="2014" name="Front. Microbiol.">
        <title>High frequency of phylogenetically diverse reductive dehalogenase-homologous genes in deep subseafloor sedimentary metagenomes.</title>
        <authorList>
            <person name="Kawai M."/>
            <person name="Futagami T."/>
            <person name="Toyoda A."/>
            <person name="Takaki Y."/>
            <person name="Nishi S."/>
            <person name="Hori S."/>
            <person name="Arai W."/>
            <person name="Tsubouchi T."/>
            <person name="Morono Y."/>
            <person name="Uchiyama I."/>
            <person name="Ito T."/>
            <person name="Fujiyama A."/>
            <person name="Inagaki F."/>
            <person name="Takami H."/>
        </authorList>
    </citation>
    <scope>NUCLEOTIDE SEQUENCE</scope>
    <source>
        <strain evidence="9">Expedition CK06-06</strain>
    </source>
</reference>
<feature type="domain" description="MacB-like periplasmic core" evidence="8">
    <location>
        <begin position="11"/>
        <end position="130"/>
    </location>
</feature>
<feature type="transmembrane region" description="Helical" evidence="6">
    <location>
        <begin position="165"/>
        <end position="188"/>
    </location>
</feature>
<dbReference type="GO" id="GO:0022857">
    <property type="term" value="F:transmembrane transporter activity"/>
    <property type="evidence" value="ECO:0007669"/>
    <property type="project" value="TreeGrafter"/>
</dbReference>
<dbReference type="Pfam" id="PF02687">
    <property type="entry name" value="FtsX"/>
    <property type="match status" value="1"/>
</dbReference>
<evidence type="ECO:0000256" key="3">
    <source>
        <dbReference type="ARBA" id="ARBA00022692"/>
    </source>
</evidence>
<comment type="subcellular location">
    <subcellularLocation>
        <location evidence="1">Cell membrane</location>
        <topology evidence="1">Multi-pass membrane protein</topology>
    </subcellularLocation>
</comment>
<evidence type="ECO:0000256" key="4">
    <source>
        <dbReference type="ARBA" id="ARBA00022989"/>
    </source>
</evidence>
<feature type="transmembrane region" description="Helical" evidence="6">
    <location>
        <begin position="217"/>
        <end position="236"/>
    </location>
</feature>
<dbReference type="InterPro" id="IPR050250">
    <property type="entry name" value="Macrolide_Exporter_MacB"/>
</dbReference>
<comment type="caution">
    <text evidence="9">The sequence shown here is derived from an EMBL/GenBank/DDBJ whole genome shotgun (WGS) entry which is preliminary data.</text>
</comment>
<feature type="non-terminal residue" evidence="9">
    <location>
        <position position="1"/>
    </location>
</feature>
<evidence type="ECO:0000256" key="6">
    <source>
        <dbReference type="SAM" id="Phobius"/>
    </source>
</evidence>
<feature type="domain" description="ABC3 transporter permease C-terminal" evidence="7">
    <location>
        <begin position="168"/>
        <end position="236"/>
    </location>
</feature>
<evidence type="ECO:0000256" key="1">
    <source>
        <dbReference type="ARBA" id="ARBA00004651"/>
    </source>
</evidence>
<feature type="non-terminal residue" evidence="9">
    <location>
        <position position="244"/>
    </location>
</feature>
<keyword evidence="5 6" id="KW-0472">Membrane</keyword>
<dbReference type="PANTHER" id="PTHR30572">
    <property type="entry name" value="MEMBRANE COMPONENT OF TRANSPORTER-RELATED"/>
    <property type="match status" value="1"/>
</dbReference>
<dbReference type="AlphaFoldDB" id="X1JW25"/>